<keyword evidence="2" id="KW-1185">Reference proteome</keyword>
<feature type="compositionally biased region" description="Pro residues" evidence="1">
    <location>
        <begin position="150"/>
        <end position="164"/>
    </location>
</feature>
<feature type="region of interest" description="Disordered" evidence="1">
    <location>
        <begin position="234"/>
        <end position="256"/>
    </location>
</feature>
<evidence type="ECO:0000256" key="1">
    <source>
        <dbReference type="SAM" id="MobiDB-lite"/>
    </source>
</evidence>
<dbReference type="Proteomes" id="UP000886700">
    <property type="component" value="Unplaced"/>
</dbReference>
<accession>A0ABM2WCE9</accession>
<evidence type="ECO:0000313" key="2">
    <source>
        <dbReference type="Proteomes" id="UP000886700"/>
    </source>
</evidence>
<dbReference type="GeneID" id="121134376"/>
<evidence type="ECO:0000313" key="3">
    <source>
        <dbReference type="RefSeq" id="XP_040588466.1"/>
    </source>
</evidence>
<feature type="compositionally biased region" description="Basic and acidic residues" evidence="1">
    <location>
        <begin position="15"/>
        <end position="27"/>
    </location>
</feature>
<feature type="compositionally biased region" description="Pro residues" evidence="1">
    <location>
        <begin position="125"/>
        <end position="135"/>
    </location>
</feature>
<protein>
    <submittedName>
        <fullName evidence="3">Proline-rich protein HaeIII subfamily 1-like</fullName>
    </submittedName>
</protein>
<dbReference type="PRINTS" id="PR01217">
    <property type="entry name" value="PRICHEXTENSN"/>
</dbReference>
<feature type="compositionally biased region" description="Pro residues" evidence="1">
    <location>
        <begin position="102"/>
        <end position="115"/>
    </location>
</feature>
<feature type="compositionally biased region" description="Basic residues" evidence="1">
    <location>
        <begin position="60"/>
        <end position="82"/>
    </location>
</feature>
<feature type="region of interest" description="Disordered" evidence="1">
    <location>
        <begin position="1"/>
        <end position="222"/>
    </location>
</feature>
<dbReference type="RefSeq" id="XP_040588466.1">
    <property type="nucleotide sequence ID" value="XM_040732532.1"/>
</dbReference>
<gene>
    <name evidence="3" type="primary">LOC121134376</name>
</gene>
<sequence length="256" mass="27025">MSREEETPPQPQGQRGEEGGRGDEATEARQAAVPSAPARPSDVSSRHVLPLQRRSSPGCVRRRGIGVRPPRRHHRPPFKRAPPRQVGPSVLGRRGWTLTAQAPPPASPGPRPLTPRPRLASAPAPRTPPPTPPRGRPGTISPDPRGHPQPRAPPLTWPRAPGPPSLGDQRRSPGPSRRHLVPTPSALRLRPASRTCDLKGAGQRPSPCRFPLPTGAGFRRSGSTPAVALRGLAGSNSLFPANDGPPEAPPPSGLAG</sequence>
<name>A0ABM2WCE9_MESAU</name>
<reference evidence="3" key="1">
    <citation type="submission" date="2025-08" db="UniProtKB">
        <authorList>
            <consortium name="RefSeq"/>
        </authorList>
    </citation>
    <scope>IDENTIFICATION</scope>
    <source>
        <tissue evidence="3">Liver</tissue>
    </source>
</reference>
<feature type="compositionally biased region" description="Pro residues" evidence="1">
    <location>
        <begin position="246"/>
        <end position="256"/>
    </location>
</feature>
<proteinExistence type="predicted"/>
<organism evidence="2 3">
    <name type="scientific">Mesocricetus auratus</name>
    <name type="common">Golden hamster</name>
    <dbReference type="NCBI Taxonomy" id="10036"/>
    <lineage>
        <taxon>Eukaryota</taxon>
        <taxon>Metazoa</taxon>
        <taxon>Chordata</taxon>
        <taxon>Craniata</taxon>
        <taxon>Vertebrata</taxon>
        <taxon>Euteleostomi</taxon>
        <taxon>Mammalia</taxon>
        <taxon>Eutheria</taxon>
        <taxon>Euarchontoglires</taxon>
        <taxon>Glires</taxon>
        <taxon>Rodentia</taxon>
        <taxon>Myomorpha</taxon>
        <taxon>Muroidea</taxon>
        <taxon>Cricetidae</taxon>
        <taxon>Cricetinae</taxon>
        <taxon>Mesocricetus</taxon>
    </lineage>
</organism>